<protein>
    <submittedName>
        <fullName evidence="3">Uncharacterized protein</fullName>
    </submittedName>
</protein>
<sequence>MPVKFVVLGVIVVVAVGVAVYENDELRHNISQFIDRQRRKLAQHIHDFADNVSGSPQQQAHAYGSHGNRERRLSESMAMTAQPQSRPRFGDRAMTSGVDGVAGEAVELRLRNSRRDNNKSENEDEGERKKAATAAVVAAAAVAGVSVAIVAGDEDEEHELEKESGYESALHQNTTSAASTSQQQPLQEVRDSVIFSAADAPSESTKTISAAGTENPFENAANELLPQQQQQHQEELQQQQYWNIQQWAEDTLAFEHGEEEEEGDEEDVLAGGSERGSLGSEFEEVGSVASWTEVGSEVSGDGL</sequence>
<feature type="region of interest" description="Disordered" evidence="1">
    <location>
        <begin position="155"/>
        <end position="188"/>
    </location>
</feature>
<feature type="region of interest" description="Disordered" evidence="1">
    <location>
        <begin position="256"/>
        <end position="303"/>
    </location>
</feature>
<evidence type="ECO:0000256" key="2">
    <source>
        <dbReference type="SAM" id="SignalP"/>
    </source>
</evidence>
<organism evidence="3 4">
    <name type="scientific">Ascodesmis nigricans</name>
    <dbReference type="NCBI Taxonomy" id="341454"/>
    <lineage>
        <taxon>Eukaryota</taxon>
        <taxon>Fungi</taxon>
        <taxon>Dikarya</taxon>
        <taxon>Ascomycota</taxon>
        <taxon>Pezizomycotina</taxon>
        <taxon>Pezizomycetes</taxon>
        <taxon>Pezizales</taxon>
        <taxon>Ascodesmidaceae</taxon>
        <taxon>Ascodesmis</taxon>
    </lineage>
</organism>
<evidence type="ECO:0000313" key="3">
    <source>
        <dbReference type="EMBL" id="TGZ77283.1"/>
    </source>
</evidence>
<proteinExistence type="predicted"/>
<evidence type="ECO:0000256" key="1">
    <source>
        <dbReference type="SAM" id="MobiDB-lite"/>
    </source>
</evidence>
<gene>
    <name evidence="3" type="ORF">EX30DRAFT_374814</name>
</gene>
<feature type="compositionally biased region" description="Basic and acidic residues" evidence="1">
    <location>
        <begin position="106"/>
        <end position="130"/>
    </location>
</feature>
<feature type="chain" id="PRO_5020327121" evidence="2">
    <location>
        <begin position="18"/>
        <end position="303"/>
    </location>
</feature>
<dbReference type="AlphaFoldDB" id="A0A4S2MK64"/>
<dbReference type="Proteomes" id="UP000298138">
    <property type="component" value="Unassembled WGS sequence"/>
</dbReference>
<dbReference type="EMBL" id="ML220156">
    <property type="protein sequence ID" value="TGZ77283.1"/>
    <property type="molecule type" value="Genomic_DNA"/>
</dbReference>
<name>A0A4S2MK64_9PEZI</name>
<feature type="signal peptide" evidence="2">
    <location>
        <begin position="1"/>
        <end position="17"/>
    </location>
</feature>
<feature type="compositionally biased region" description="Acidic residues" evidence="1">
    <location>
        <begin position="257"/>
        <end position="268"/>
    </location>
</feature>
<accession>A0A4S2MK64</accession>
<keyword evidence="4" id="KW-1185">Reference proteome</keyword>
<feature type="region of interest" description="Disordered" evidence="1">
    <location>
        <begin position="51"/>
        <end position="131"/>
    </location>
</feature>
<evidence type="ECO:0000313" key="4">
    <source>
        <dbReference type="Proteomes" id="UP000298138"/>
    </source>
</evidence>
<feature type="compositionally biased region" description="Polar residues" evidence="1">
    <location>
        <begin position="170"/>
        <end position="186"/>
    </location>
</feature>
<keyword evidence="2" id="KW-0732">Signal</keyword>
<reference evidence="3 4" key="1">
    <citation type="submission" date="2019-04" db="EMBL/GenBank/DDBJ databases">
        <title>Comparative genomics and transcriptomics to analyze fruiting body development in filamentous ascomycetes.</title>
        <authorList>
            <consortium name="DOE Joint Genome Institute"/>
            <person name="Lutkenhaus R."/>
            <person name="Traeger S."/>
            <person name="Breuer J."/>
            <person name="Kuo A."/>
            <person name="Lipzen A."/>
            <person name="Pangilinan J."/>
            <person name="Dilworth D."/>
            <person name="Sandor L."/>
            <person name="Poggeler S."/>
            <person name="Barry K."/>
            <person name="Grigoriev I.V."/>
            <person name="Nowrousian M."/>
        </authorList>
    </citation>
    <scope>NUCLEOTIDE SEQUENCE [LARGE SCALE GENOMIC DNA]</scope>
    <source>
        <strain evidence="3 4">CBS 389.68</strain>
    </source>
</reference>
<dbReference type="InParanoid" id="A0A4S2MK64"/>